<evidence type="ECO:0000313" key="4">
    <source>
        <dbReference type="EnsemblMetazoa" id="ASIC006754-PA"/>
    </source>
</evidence>
<keyword evidence="5" id="KW-1185">Reference proteome</keyword>
<evidence type="ECO:0000313" key="5">
    <source>
        <dbReference type="Proteomes" id="UP000030765"/>
    </source>
</evidence>
<evidence type="ECO:0000256" key="1">
    <source>
        <dbReference type="SAM" id="MobiDB-lite"/>
    </source>
</evidence>
<dbReference type="EMBL" id="KE524975">
    <property type="protein sequence ID" value="KFB38963.1"/>
    <property type="molecule type" value="Genomic_DNA"/>
</dbReference>
<evidence type="ECO:0000256" key="2">
    <source>
        <dbReference type="SAM" id="Phobius"/>
    </source>
</evidence>
<name>A0A084VLW9_ANOSI</name>
<sequence length="214" mass="23813">MSCRNKQQQPLHSRSSTNPTYTTQPRIDLSSNGDGDGRHTPRDRHTSVLIGALETRRNTLPPDLNYQKTHTQKHKPPNPRSRIVFTQSDSGVQFALLLLALPSVFGAALLVKVVKRSFPFCINQPTRANHRALLQLLLLPAADRCRALLERVVAFTGSNLIVQSSVMYFFVVAKANQPETSRGSRKPPKKSTRQAPIIRYRGVSDLVVVVQQAG</sequence>
<keyword evidence="2" id="KW-0472">Membrane</keyword>
<keyword evidence="2" id="KW-0812">Transmembrane</keyword>
<protein>
    <submittedName>
        <fullName evidence="3 4">Uncharacterized protein</fullName>
    </submittedName>
</protein>
<dbReference type="EnsemblMetazoa" id="ASIC006754-RA">
    <property type="protein sequence ID" value="ASIC006754-PA"/>
    <property type="gene ID" value="ASIC006754"/>
</dbReference>
<evidence type="ECO:0000313" key="3">
    <source>
        <dbReference type="EMBL" id="KFB38963.1"/>
    </source>
</evidence>
<dbReference type="AlphaFoldDB" id="A0A084VLW9"/>
<feature type="compositionally biased region" description="Polar residues" evidence="1">
    <location>
        <begin position="1"/>
        <end position="33"/>
    </location>
</feature>
<reference evidence="3 5" key="1">
    <citation type="journal article" date="2014" name="BMC Genomics">
        <title>Genome sequence of Anopheles sinensis provides insight into genetics basis of mosquito competence for malaria parasites.</title>
        <authorList>
            <person name="Zhou D."/>
            <person name="Zhang D."/>
            <person name="Ding G."/>
            <person name="Shi L."/>
            <person name="Hou Q."/>
            <person name="Ye Y."/>
            <person name="Xu Y."/>
            <person name="Zhou H."/>
            <person name="Xiong C."/>
            <person name="Li S."/>
            <person name="Yu J."/>
            <person name="Hong S."/>
            <person name="Yu X."/>
            <person name="Zou P."/>
            <person name="Chen C."/>
            <person name="Chang X."/>
            <person name="Wang W."/>
            <person name="Lv Y."/>
            <person name="Sun Y."/>
            <person name="Ma L."/>
            <person name="Shen B."/>
            <person name="Zhu C."/>
        </authorList>
    </citation>
    <scope>NUCLEOTIDE SEQUENCE [LARGE SCALE GENOMIC DNA]</scope>
</reference>
<feature type="transmembrane region" description="Helical" evidence="2">
    <location>
        <begin position="94"/>
        <end position="114"/>
    </location>
</feature>
<organism evidence="3">
    <name type="scientific">Anopheles sinensis</name>
    <name type="common">Mosquito</name>
    <dbReference type="NCBI Taxonomy" id="74873"/>
    <lineage>
        <taxon>Eukaryota</taxon>
        <taxon>Metazoa</taxon>
        <taxon>Ecdysozoa</taxon>
        <taxon>Arthropoda</taxon>
        <taxon>Hexapoda</taxon>
        <taxon>Insecta</taxon>
        <taxon>Pterygota</taxon>
        <taxon>Neoptera</taxon>
        <taxon>Endopterygota</taxon>
        <taxon>Diptera</taxon>
        <taxon>Nematocera</taxon>
        <taxon>Culicoidea</taxon>
        <taxon>Culicidae</taxon>
        <taxon>Anophelinae</taxon>
        <taxon>Anopheles</taxon>
    </lineage>
</organism>
<feature type="compositionally biased region" description="Basic and acidic residues" evidence="1">
    <location>
        <begin position="35"/>
        <end position="44"/>
    </location>
</feature>
<feature type="region of interest" description="Disordered" evidence="1">
    <location>
        <begin position="1"/>
        <end position="44"/>
    </location>
</feature>
<gene>
    <name evidence="3" type="ORF">ZHAS_00006754</name>
</gene>
<proteinExistence type="predicted"/>
<dbReference type="Proteomes" id="UP000030765">
    <property type="component" value="Unassembled WGS sequence"/>
</dbReference>
<dbReference type="VEuPathDB" id="VectorBase:ASIC006754"/>
<feature type="region of interest" description="Disordered" evidence="1">
    <location>
        <begin position="59"/>
        <end position="80"/>
    </location>
</feature>
<keyword evidence="2" id="KW-1133">Transmembrane helix</keyword>
<reference evidence="4" key="2">
    <citation type="submission" date="2020-05" db="UniProtKB">
        <authorList>
            <consortium name="EnsemblMetazoa"/>
        </authorList>
    </citation>
    <scope>IDENTIFICATION</scope>
</reference>
<accession>A0A084VLW9</accession>
<dbReference type="EMBL" id="ATLV01014570">
    <property type="status" value="NOT_ANNOTATED_CDS"/>
    <property type="molecule type" value="Genomic_DNA"/>
</dbReference>